<evidence type="ECO:0000313" key="1">
    <source>
        <dbReference type="EMBL" id="CAG8525586.1"/>
    </source>
</evidence>
<organism evidence="1 2">
    <name type="scientific">Paraglomus brasilianum</name>
    <dbReference type="NCBI Taxonomy" id="144538"/>
    <lineage>
        <taxon>Eukaryota</taxon>
        <taxon>Fungi</taxon>
        <taxon>Fungi incertae sedis</taxon>
        <taxon>Mucoromycota</taxon>
        <taxon>Glomeromycotina</taxon>
        <taxon>Glomeromycetes</taxon>
        <taxon>Paraglomerales</taxon>
        <taxon>Paraglomeraceae</taxon>
        <taxon>Paraglomus</taxon>
    </lineage>
</organism>
<accession>A0A9N9FD68</accession>
<reference evidence="1" key="1">
    <citation type="submission" date="2021-06" db="EMBL/GenBank/DDBJ databases">
        <authorList>
            <person name="Kallberg Y."/>
            <person name="Tangrot J."/>
            <person name="Rosling A."/>
        </authorList>
    </citation>
    <scope>NUCLEOTIDE SEQUENCE</scope>
    <source>
        <strain evidence="1">BR232B</strain>
    </source>
</reference>
<gene>
    <name evidence="1" type="ORF">PBRASI_LOCUS3853</name>
</gene>
<dbReference type="EMBL" id="CAJVPI010000365">
    <property type="protein sequence ID" value="CAG8525586.1"/>
    <property type="molecule type" value="Genomic_DNA"/>
</dbReference>
<comment type="caution">
    <text evidence="1">The sequence shown here is derived from an EMBL/GenBank/DDBJ whole genome shotgun (WGS) entry which is preliminary data.</text>
</comment>
<evidence type="ECO:0000313" key="2">
    <source>
        <dbReference type="Proteomes" id="UP000789739"/>
    </source>
</evidence>
<dbReference type="AlphaFoldDB" id="A0A9N9FD68"/>
<name>A0A9N9FD68_9GLOM</name>
<dbReference type="Proteomes" id="UP000789739">
    <property type="component" value="Unassembled WGS sequence"/>
</dbReference>
<keyword evidence="2" id="KW-1185">Reference proteome</keyword>
<protein>
    <submittedName>
        <fullName evidence="1">2419_t:CDS:1</fullName>
    </submittedName>
</protein>
<proteinExistence type="predicted"/>
<dbReference type="OrthoDB" id="10555148at2759"/>
<sequence>MADYDYAPSDMIETPLLRAVSSSRPVVRPAKMKISDIINGFVQRVREDQDMRVCRETALSALLAAASEAKLSAD</sequence>